<keyword evidence="5" id="KW-0804">Transcription</keyword>
<dbReference type="GO" id="GO:0016987">
    <property type="term" value="F:sigma factor activity"/>
    <property type="evidence" value="ECO:0007669"/>
    <property type="project" value="UniProtKB-KW"/>
</dbReference>
<dbReference type="NCBIfam" id="TIGR02937">
    <property type="entry name" value="sigma70-ECF"/>
    <property type="match status" value="1"/>
</dbReference>
<evidence type="ECO:0000256" key="3">
    <source>
        <dbReference type="ARBA" id="ARBA00023082"/>
    </source>
</evidence>
<dbReference type="GO" id="GO:0003677">
    <property type="term" value="F:DNA binding"/>
    <property type="evidence" value="ECO:0007669"/>
    <property type="project" value="UniProtKB-KW"/>
</dbReference>
<dbReference type="RefSeq" id="WP_343333097.1">
    <property type="nucleotide sequence ID" value="NZ_JAPOHD010000020.1"/>
</dbReference>
<sequence>MNSNKQKVSDFMQLYKPVQHRLSAYCRVVAGNEEKALELVQETLASAFENFHTLKDFKAFQFFLIGIARNTYLKQQRRKNILREQPDIKSSNIGISSDSIEKYYDYELLHKCINQLNEGQRETILMFHIMGFSIKEITKDLSISEAAVKNRLVRGREKLRLLLVDKESGRKSSGFTNKSKTVAK</sequence>
<gene>
    <name evidence="8" type="ORF">OU798_10440</name>
</gene>
<evidence type="ECO:0000256" key="1">
    <source>
        <dbReference type="ARBA" id="ARBA00010641"/>
    </source>
</evidence>
<evidence type="ECO:0000313" key="9">
    <source>
        <dbReference type="Proteomes" id="UP001145087"/>
    </source>
</evidence>
<dbReference type="InterPro" id="IPR013249">
    <property type="entry name" value="RNA_pol_sigma70_r4_t2"/>
</dbReference>
<dbReference type="AlphaFoldDB" id="A0A9X3J4T9"/>
<dbReference type="SUPFAM" id="SSF88946">
    <property type="entry name" value="Sigma2 domain of RNA polymerase sigma factors"/>
    <property type="match status" value="1"/>
</dbReference>
<reference evidence="8" key="1">
    <citation type="submission" date="2022-11" db="EMBL/GenBank/DDBJ databases">
        <title>Marilongibacter aestuarii gen. nov., sp. nov., isolated from tidal flat sediment.</title>
        <authorList>
            <person name="Jiayan W."/>
        </authorList>
    </citation>
    <scope>NUCLEOTIDE SEQUENCE</scope>
    <source>
        <strain evidence="8">Z1-6</strain>
    </source>
</reference>
<evidence type="ECO:0000256" key="5">
    <source>
        <dbReference type="ARBA" id="ARBA00023163"/>
    </source>
</evidence>
<dbReference type="Gene3D" id="1.10.10.10">
    <property type="entry name" value="Winged helix-like DNA-binding domain superfamily/Winged helix DNA-binding domain"/>
    <property type="match status" value="1"/>
</dbReference>
<evidence type="ECO:0000259" key="6">
    <source>
        <dbReference type="Pfam" id="PF04542"/>
    </source>
</evidence>
<evidence type="ECO:0000256" key="4">
    <source>
        <dbReference type="ARBA" id="ARBA00023125"/>
    </source>
</evidence>
<dbReference type="Pfam" id="PF04542">
    <property type="entry name" value="Sigma70_r2"/>
    <property type="match status" value="1"/>
</dbReference>
<name>A0A9X3J4T9_9BACT</name>
<feature type="domain" description="RNA polymerase sigma factor 70 region 4 type 2" evidence="7">
    <location>
        <begin position="107"/>
        <end position="159"/>
    </location>
</feature>
<dbReference type="InterPro" id="IPR007627">
    <property type="entry name" value="RNA_pol_sigma70_r2"/>
</dbReference>
<evidence type="ECO:0000313" key="8">
    <source>
        <dbReference type="EMBL" id="MCY1720764.1"/>
    </source>
</evidence>
<keyword evidence="4" id="KW-0238">DNA-binding</keyword>
<dbReference type="PANTHER" id="PTHR43133">
    <property type="entry name" value="RNA POLYMERASE ECF-TYPE SIGMA FACTO"/>
    <property type="match status" value="1"/>
</dbReference>
<dbReference type="EMBL" id="JAPOHD010000020">
    <property type="protein sequence ID" value="MCY1720764.1"/>
    <property type="molecule type" value="Genomic_DNA"/>
</dbReference>
<dbReference type="InterPro" id="IPR039425">
    <property type="entry name" value="RNA_pol_sigma-70-like"/>
</dbReference>
<dbReference type="Proteomes" id="UP001145087">
    <property type="component" value="Unassembled WGS sequence"/>
</dbReference>
<evidence type="ECO:0000259" key="7">
    <source>
        <dbReference type="Pfam" id="PF08281"/>
    </source>
</evidence>
<organism evidence="8 9">
    <name type="scientific">Draconibacterium aestuarii</name>
    <dbReference type="NCBI Taxonomy" id="2998507"/>
    <lineage>
        <taxon>Bacteria</taxon>
        <taxon>Pseudomonadati</taxon>
        <taxon>Bacteroidota</taxon>
        <taxon>Bacteroidia</taxon>
        <taxon>Marinilabiliales</taxon>
        <taxon>Prolixibacteraceae</taxon>
        <taxon>Draconibacterium</taxon>
    </lineage>
</organism>
<dbReference type="InterPro" id="IPR014284">
    <property type="entry name" value="RNA_pol_sigma-70_dom"/>
</dbReference>
<comment type="similarity">
    <text evidence="1">Belongs to the sigma-70 factor family. ECF subfamily.</text>
</comment>
<feature type="domain" description="RNA polymerase sigma-70 region 2" evidence="6">
    <location>
        <begin position="14"/>
        <end position="79"/>
    </location>
</feature>
<comment type="caution">
    <text evidence="8">The sequence shown here is derived from an EMBL/GenBank/DDBJ whole genome shotgun (WGS) entry which is preliminary data.</text>
</comment>
<protein>
    <submittedName>
        <fullName evidence="8">RNA polymerase sigma factor</fullName>
    </submittedName>
</protein>
<dbReference type="InterPro" id="IPR036388">
    <property type="entry name" value="WH-like_DNA-bd_sf"/>
</dbReference>
<keyword evidence="9" id="KW-1185">Reference proteome</keyword>
<dbReference type="InterPro" id="IPR013324">
    <property type="entry name" value="RNA_pol_sigma_r3/r4-like"/>
</dbReference>
<proteinExistence type="inferred from homology"/>
<dbReference type="GO" id="GO:0006352">
    <property type="term" value="P:DNA-templated transcription initiation"/>
    <property type="evidence" value="ECO:0007669"/>
    <property type="project" value="InterPro"/>
</dbReference>
<dbReference type="CDD" id="cd06171">
    <property type="entry name" value="Sigma70_r4"/>
    <property type="match status" value="1"/>
</dbReference>
<keyword evidence="3" id="KW-0731">Sigma factor</keyword>
<dbReference type="InterPro" id="IPR013325">
    <property type="entry name" value="RNA_pol_sigma_r2"/>
</dbReference>
<dbReference type="SUPFAM" id="SSF88659">
    <property type="entry name" value="Sigma3 and sigma4 domains of RNA polymerase sigma factors"/>
    <property type="match status" value="1"/>
</dbReference>
<evidence type="ECO:0000256" key="2">
    <source>
        <dbReference type="ARBA" id="ARBA00023015"/>
    </source>
</evidence>
<dbReference type="PANTHER" id="PTHR43133:SF8">
    <property type="entry name" value="RNA POLYMERASE SIGMA FACTOR HI_1459-RELATED"/>
    <property type="match status" value="1"/>
</dbReference>
<accession>A0A9X3J4T9</accession>
<dbReference type="Gene3D" id="1.10.1740.10">
    <property type="match status" value="1"/>
</dbReference>
<dbReference type="Pfam" id="PF08281">
    <property type="entry name" value="Sigma70_r4_2"/>
    <property type="match status" value="1"/>
</dbReference>
<keyword evidence="2" id="KW-0805">Transcription regulation</keyword>